<keyword evidence="1" id="KW-0472">Membrane</keyword>
<feature type="transmembrane region" description="Helical" evidence="1">
    <location>
        <begin position="86"/>
        <end position="107"/>
    </location>
</feature>
<comment type="caution">
    <text evidence="2">The sequence shown here is derived from an EMBL/GenBank/DDBJ whole genome shotgun (WGS) entry which is preliminary data.</text>
</comment>
<gene>
    <name evidence="2" type="ORF">LCGC14_1144660</name>
</gene>
<sequence length="110" mass="11429">MLSLTQLGAMSDPDVAQLGQRVFSLILTSPRSNGEAVAIFEVVSDRADQDAVAQNAITRGANPQGVLESLRFARARHTGNGKPFPLWAKVAIGLGAVAAAGGGIYLVRKG</sequence>
<proteinExistence type="predicted"/>
<dbReference type="AlphaFoldDB" id="A0A0F9MKD3"/>
<evidence type="ECO:0000313" key="2">
    <source>
        <dbReference type="EMBL" id="KKM99756.1"/>
    </source>
</evidence>
<accession>A0A0F9MKD3</accession>
<keyword evidence="1" id="KW-0812">Transmembrane</keyword>
<name>A0A0F9MKD3_9ZZZZ</name>
<evidence type="ECO:0000256" key="1">
    <source>
        <dbReference type="SAM" id="Phobius"/>
    </source>
</evidence>
<dbReference type="EMBL" id="LAZR01005460">
    <property type="protein sequence ID" value="KKM99756.1"/>
    <property type="molecule type" value="Genomic_DNA"/>
</dbReference>
<protein>
    <recommendedName>
        <fullName evidence="3">Transmembrane protein</fullName>
    </recommendedName>
</protein>
<evidence type="ECO:0008006" key="3">
    <source>
        <dbReference type="Google" id="ProtNLM"/>
    </source>
</evidence>
<organism evidence="2">
    <name type="scientific">marine sediment metagenome</name>
    <dbReference type="NCBI Taxonomy" id="412755"/>
    <lineage>
        <taxon>unclassified sequences</taxon>
        <taxon>metagenomes</taxon>
        <taxon>ecological metagenomes</taxon>
    </lineage>
</organism>
<keyword evidence="1" id="KW-1133">Transmembrane helix</keyword>
<reference evidence="2" key="1">
    <citation type="journal article" date="2015" name="Nature">
        <title>Complex archaea that bridge the gap between prokaryotes and eukaryotes.</title>
        <authorList>
            <person name="Spang A."/>
            <person name="Saw J.H."/>
            <person name="Jorgensen S.L."/>
            <person name="Zaremba-Niedzwiedzka K."/>
            <person name="Martijn J."/>
            <person name="Lind A.E."/>
            <person name="van Eijk R."/>
            <person name="Schleper C."/>
            <person name="Guy L."/>
            <person name="Ettema T.J."/>
        </authorList>
    </citation>
    <scope>NUCLEOTIDE SEQUENCE</scope>
</reference>